<dbReference type="RefSeq" id="XP_011399746.1">
    <property type="nucleotide sequence ID" value="XM_011401444.1"/>
</dbReference>
<feature type="region of interest" description="Disordered" evidence="3">
    <location>
        <begin position="388"/>
        <end position="430"/>
    </location>
</feature>
<dbReference type="PANTHER" id="PTHR24412:SF489">
    <property type="entry name" value="RING FINGER DOMAIN AND KELCH REPEAT-CONTAINING PROTEIN DDB_G0271372"/>
    <property type="match status" value="1"/>
</dbReference>
<sequence length="519" mass="53831">MTQGVEYLHALYQCRELSAAVVRFGGQKTLSNIERSIGAGLAAVQACLGATHYPDITSDLTQVADLVLQNVEVADFEFACAPCPLGIQVLDRLQEAVFGYASLKEAFMRCVHQASLSEARQARDLCVAALLDALSVHNALSLLSLARSAGCAPLRRRALRLSTSHFSLVTSHDYAGLVTMSHAHLVELLSDDAVAVASEAEVFRALAAWIEADRDERAPDLLETFKACIRLAHLGSEDLTYVESHPVILADMRVHALIANAFLCRLVGAPILSPFGYSLNKNPRVGVAAACRGRSGAAEGRRAEAEIEFSVLSPPGSPGGSVGADGATSPARAAGSKQGGASGPSPRRGGPGHQPPPASVFEAALCRMGRGARVDPQSLLLREAAAAAASLDVPSPSRPVSARGLAEPGQPSRARRAVGGCSGQPRPSRRSLFGKALAPIRPEDDVPGFGTLEDKSPSSVGQTSLPAAALGASTHGLLVCGGAAAMEMLVSPTRRVGASVAGAAAQDGVAVASRRRLAY</sequence>
<evidence type="ECO:0000256" key="3">
    <source>
        <dbReference type="SAM" id="MobiDB-lite"/>
    </source>
</evidence>
<dbReference type="eggNOG" id="KOG4441">
    <property type="taxonomic scope" value="Eukaryota"/>
</dbReference>
<evidence type="ECO:0000259" key="4">
    <source>
        <dbReference type="SMART" id="SM00875"/>
    </source>
</evidence>
<name>A0A087SM44_AUXPR</name>
<evidence type="ECO:0000256" key="1">
    <source>
        <dbReference type="ARBA" id="ARBA00022441"/>
    </source>
</evidence>
<dbReference type="SMART" id="SM00875">
    <property type="entry name" value="BACK"/>
    <property type="match status" value="1"/>
</dbReference>
<gene>
    <name evidence="6" type="ORF">F751_0730</name>
    <name evidence="5" type="ORF">g.3889</name>
</gene>
<keyword evidence="7" id="KW-1185">Reference proteome</keyword>
<dbReference type="GeneID" id="23612121"/>
<dbReference type="OrthoDB" id="45365at2759"/>
<feature type="domain" description="BACK" evidence="4">
    <location>
        <begin position="139"/>
        <end position="243"/>
    </location>
</feature>
<protein>
    <submittedName>
        <fullName evidence="6">Kelch-like protein 5</fullName>
    </submittedName>
</protein>
<evidence type="ECO:0000256" key="2">
    <source>
        <dbReference type="ARBA" id="ARBA00022737"/>
    </source>
</evidence>
<dbReference type="EMBL" id="GDKF01000242">
    <property type="protein sequence ID" value="JAT78380.1"/>
    <property type="molecule type" value="Transcribed_RNA"/>
</dbReference>
<organism evidence="6 7">
    <name type="scientific">Auxenochlorella protothecoides</name>
    <name type="common">Green microalga</name>
    <name type="synonym">Chlorella protothecoides</name>
    <dbReference type="NCBI Taxonomy" id="3075"/>
    <lineage>
        <taxon>Eukaryota</taxon>
        <taxon>Viridiplantae</taxon>
        <taxon>Chlorophyta</taxon>
        <taxon>core chlorophytes</taxon>
        <taxon>Trebouxiophyceae</taxon>
        <taxon>Chlorellales</taxon>
        <taxon>Chlorellaceae</taxon>
        <taxon>Auxenochlorella</taxon>
    </lineage>
</organism>
<dbReference type="Gene3D" id="1.25.40.420">
    <property type="match status" value="1"/>
</dbReference>
<dbReference type="EMBL" id="KL662135">
    <property type="protein sequence ID" value="KFM26798.1"/>
    <property type="molecule type" value="Genomic_DNA"/>
</dbReference>
<feature type="region of interest" description="Disordered" evidence="3">
    <location>
        <begin position="309"/>
        <end position="359"/>
    </location>
</feature>
<proteinExistence type="predicted"/>
<keyword evidence="1" id="KW-0880">Kelch repeat</keyword>
<keyword evidence="2" id="KW-0677">Repeat</keyword>
<dbReference type="PANTHER" id="PTHR24412">
    <property type="entry name" value="KELCH PROTEIN"/>
    <property type="match status" value="1"/>
</dbReference>
<dbReference type="InterPro" id="IPR011705">
    <property type="entry name" value="BACK"/>
</dbReference>
<dbReference type="KEGG" id="apro:F751_0730"/>
<reference evidence="5" key="2">
    <citation type="submission" date="2015-08" db="EMBL/GenBank/DDBJ databases">
        <authorList>
            <person name="Babu N.S."/>
            <person name="Beckwith C.J."/>
            <person name="Beseler K.G."/>
            <person name="Brison A."/>
            <person name="Carone J.V."/>
            <person name="Caskin T.P."/>
            <person name="Diamond M."/>
            <person name="Durham M.E."/>
            <person name="Foxe J.M."/>
            <person name="Go M."/>
            <person name="Henderson B.A."/>
            <person name="Jones I.B."/>
            <person name="McGettigan J.A."/>
            <person name="Micheletti S.J."/>
            <person name="Nasrallah M.E."/>
            <person name="Ortiz D."/>
            <person name="Piller C.R."/>
            <person name="Privatt S.R."/>
            <person name="Schneider S.L."/>
            <person name="Sharp S."/>
            <person name="Smith T.C."/>
            <person name="Stanton J.D."/>
            <person name="Ullery H.E."/>
            <person name="Wilson R.J."/>
            <person name="Serrano M.G."/>
            <person name="Buck G."/>
            <person name="Lee V."/>
            <person name="Wang Y."/>
            <person name="Carvalho R."/>
            <person name="Voegtly L."/>
            <person name="Shi R."/>
            <person name="Duckworth R."/>
            <person name="Johnson A."/>
            <person name="Loviza R."/>
            <person name="Walstead R."/>
            <person name="Shah Z."/>
            <person name="Kiflezghi M."/>
            <person name="Wade K."/>
            <person name="Ball S.L."/>
            <person name="Bradley K.W."/>
            <person name="Asai D.J."/>
            <person name="Bowman C.A."/>
            <person name="Russell D.A."/>
            <person name="Pope W.H."/>
            <person name="Jacobs-Sera D."/>
            <person name="Hendrix R.W."/>
            <person name="Hatfull G.F."/>
        </authorList>
    </citation>
    <scope>NUCLEOTIDE SEQUENCE</scope>
</reference>
<reference evidence="6 7" key="1">
    <citation type="journal article" date="2014" name="BMC Genomics">
        <title>Oil accumulation mechanisms of the oleaginous microalga Chlorella protothecoides revealed through its genome, transcriptomes, and proteomes.</title>
        <authorList>
            <person name="Gao C."/>
            <person name="Wang Y."/>
            <person name="Shen Y."/>
            <person name="Yan D."/>
            <person name="He X."/>
            <person name="Dai J."/>
            <person name="Wu Q."/>
        </authorList>
    </citation>
    <scope>NUCLEOTIDE SEQUENCE [LARGE SCALE GENOMIC DNA]</scope>
    <source>
        <strain evidence="6 7">0710</strain>
    </source>
</reference>
<accession>A0A087SM44</accession>
<evidence type="ECO:0000313" key="5">
    <source>
        <dbReference type="EMBL" id="JAT78380.1"/>
    </source>
</evidence>
<evidence type="ECO:0000313" key="6">
    <source>
        <dbReference type="EMBL" id="KFM26798.1"/>
    </source>
</evidence>
<dbReference type="AlphaFoldDB" id="A0A087SM44"/>
<dbReference type="Pfam" id="PF07707">
    <property type="entry name" value="BACK"/>
    <property type="match status" value="1"/>
</dbReference>
<dbReference type="Proteomes" id="UP000028924">
    <property type="component" value="Unassembled WGS sequence"/>
</dbReference>
<dbReference type="STRING" id="3075.A0A087SM44"/>
<evidence type="ECO:0000313" key="7">
    <source>
        <dbReference type="Proteomes" id="UP000028924"/>
    </source>
</evidence>